<gene>
    <name evidence="1" type="ORF">DFR68_104201</name>
</gene>
<evidence type="ECO:0000313" key="1">
    <source>
        <dbReference type="EMBL" id="RDI51717.1"/>
    </source>
</evidence>
<organism evidence="1 2">
    <name type="scientific">Nocardia mexicana</name>
    <dbReference type="NCBI Taxonomy" id="279262"/>
    <lineage>
        <taxon>Bacteria</taxon>
        <taxon>Bacillati</taxon>
        <taxon>Actinomycetota</taxon>
        <taxon>Actinomycetes</taxon>
        <taxon>Mycobacteriales</taxon>
        <taxon>Nocardiaceae</taxon>
        <taxon>Nocardia</taxon>
    </lineage>
</organism>
<evidence type="ECO:0000313" key="2">
    <source>
        <dbReference type="Proteomes" id="UP000255355"/>
    </source>
</evidence>
<dbReference type="EMBL" id="QQAZ01000004">
    <property type="protein sequence ID" value="RDI51717.1"/>
    <property type="molecule type" value="Genomic_DNA"/>
</dbReference>
<keyword evidence="2" id="KW-1185">Reference proteome</keyword>
<sequence>MANSRSLTTVQWPQGSFDYTGPAPIPPRATYDGWTRQPLFYFPVVLRGELVGYLWASVTHNSASFIRKLRMDGGDPFSDPSLWATDVWADRLAAAYSQGVAAQDAVRAWVGAPEDPQGGGIPAGVAEHRTESLTALYEFANPGGPPPPDPLVQDGMYPDGTPVDRSQGWGPVVSAPVRRYPTVTDAAVRFAPVSKDGRVIGYLWASLADDAADYLPRTGDRDGEIAAGTWQLRLSRAYREGQSPTQALQQCRQQPDDHLGGVIGLDVPEGQFAGLSELENLAQQ</sequence>
<accession>A0A370H5N2</accession>
<comment type="caution">
    <text evidence="1">The sequence shown here is derived from an EMBL/GenBank/DDBJ whole genome shotgun (WGS) entry which is preliminary data.</text>
</comment>
<name>A0A370H5N2_9NOCA</name>
<protein>
    <submittedName>
        <fullName evidence="1">Uncharacterized protein</fullName>
    </submittedName>
</protein>
<reference evidence="1 2" key="1">
    <citation type="submission" date="2018-07" db="EMBL/GenBank/DDBJ databases">
        <title>Genomic Encyclopedia of Type Strains, Phase IV (KMG-IV): sequencing the most valuable type-strain genomes for metagenomic binning, comparative biology and taxonomic classification.</title>
        <authorList>
            <person name="Goeker M."/>
        </authorList>
    </citation>
    <scope>NUCLEOTIDE SEQUENCE [LARGE SCALE GENOMIC DNA]</scope>
    <source>
        <strain evidence="1 2">DSM 44952</strain>
    </source>
</reference>
<dbReference type="AlphaFoldDB" id="A0A370H5N2"/>
<dbReference type="STRING" id="1210089.GCA_001613165_01236"/>
<dbReference type="Proteomes" id="UP000255355">
    <property type="component" value="Unassembled WGS sequence"/>
</dbReference>
<proteinExistence type="predicted"/>